<dbReference type="Pfam" id="PF04082">
    <property type="entry name" value="Fungal_trans"/>
    <property type="match status" value="1"/>
</dbReference>
<keyword evidence="3" id="KW-0238">DNA-binding</keyword>
<proteinExistence type="predicted"/>
<evidence type="ECO:0000256" key="1">
    <source>
        <dbReference type="ARBA" id="ARBA00004123"/>
    </source>
</evidence>
<protein>
    <recommendedName>
        <fullName evidence="6">Xylanolytic transcriptional activator regulatory domain-containing protein</fullName>
    </recommendedName>
</protein>
<dbReference type="Proteomes" id="UP000053475">
    <property type="component" value="Unassembled WGS sequence"/>
</dbReference>
<evidence type="ECO:0000313" key="7">
    <source>
        <dbReference type="EMBL" id="KIA75348.1"/>
    </source>
</evidence>
<dbReference type="PANTHER" id="PTHR47540">
    <property type="entry name" value="THIAMINE REPRESSIBLE GENES REGULATORY PROTEIN THI5"/>
    <property type="match status" value="1"/>
</dbReference>
<keyword evidence="5" id="KW-0539">Nucleus</keyword>
<dbReference type="GO" id="GO:0006351">
    <property type="term" value="P:DNA-templated transcription"/>
    <property type="evidence" value="ECO:0007669"/>
    <property type="project" value="InterPro"/>
</dbReference>
<name>A0A0C1E598_ASPUT</name>
<organism evidence="7 8">
    <name type="scientific">Aspergillus ustus</name>
    <dbReference type="NCBI Taxonomy" id="40382"/>
    <lineage>
        <taxon>Eukaryota</taxon>
        <taxon>Fungi</taxon>
        <taxon>Dikarya</taxon>
        <taxon>Ascomycota</taxon>
        <taxon>Pezizomycotina</taxon>
        <taxon>Eurotiomycetes</taxon>
        <taxon>Eurotiomycetidae</taxon>
        <taxon>Eurotiales</taxon>
        <taxon>Aspergillaceae</taxon>
        <taxon>Aspergillus</taxon>
        <taxon>Aspergillus subgen. Nidulantes</taxon>
    </lineage>
</organism>
<gene>
    <name evidence="7" type="ORF">HK57_00177</name>
</gene>
<accession>A0A0C1E598</accession>
<dbReference type="CDD" id="cd12148">
    <property type="entry name" value="fungal_TF_MHR"/>
    <property type="match status" value="1"/>
</dbReference>
<comment type="subcellular location">
    <subcellularLocation>
        <location evidence="1">Nucleus</location>
    </subcellularLocation>
</comment>
<dbReference type="GO" id="GO:0043565">
    <property type="term" value="F:sequence-specific DNA binding"/>
    <property type="evidence" value="ECO:0007669"/>
    <property type="project" value="TreeGrafter"/>
</dbReference>
<dbReference type="EMBL" id="JOMC01000221">
    <property type="protein sequence ID" value="KIA75348.1"/>
    <property type="molecule type" value="Genomic_DNA"/>
</dbReference>
<evidence type="ECO:0000313" key="8">
    <source>
        <dbReference type="Proteomes" id="UP000053475"/>
    </source>
</evidence>
<sequence>MHAKSSAPARVPAKDVAKSANWTSASIRARTEWFGRYIADLVAENQRLRESSHADELDRVENEGAVLSETPWFVNTDTTHTPILVAESSDSAFATRFRQVMSHAQHAHLPRVHFPTDETLLELSDAECPWPSSARARLLVRIAVKCLGRCYHIVLPSSILEELECAIRAPSSVGIWSESKLWAVFAIGEMYATKCPALGNVFPGLLYFAKAMRITRIVSERPTRDAVEILLLLSFYSLCLNRRHSAYSLAGSAVRTAVIMGLHLNVPSSQLSDACEREHRNRVWWTAYCFDRMWATKLGYPTAISDDEIEVDVPSNFMSISSDFPDRDYFVARIGLSRLSGRIVHSIYRKPSPRSALSLRVQEAFRDLRHWLEDLPVSLQIEPKHEGEMDPRARSLHLLFNQLVILATRPILLHVLRTHRELNPVPSSAVALADTCVRYARLSCQSLIDSWANGSFMIFDFFYIQYLFAAATVLGISSLLEGKDNQSDREQFDVAVQLLYQLKSVGNYAAAEFHSHIEAIERLMDTTQPDAGGVITHGTLDLSSLEAKDDFMALSEPFLADLLDQPLPDLEFIDASMYLPDMYLAGDM</sequence>
<dbReference type="AlphaFoldDB" id="A0A0C1E598"/>
<keyword evidence="4" id="KW-0804">Transcription</keyword>
<comment type="caution">
    <text evidence="7">The sequence shown here is derived from an EMBL/GenBank/DDBJ whole genome shotgun (WGS) entry which is preliminary data.</text>
</comment>
<evidence type="ECO:0000256" key="2">
    <source>
        <dbReference type="ARBA" id="ARBA00023015"/>
    </source>
</evidence>
<evidence type="ECO:0000256" key="5">
    <source>
        <dbReference type="ARBA" id="ARBA00023242"/>
    </source>
</evidence>
<keyword evidence="8" id="KW-1185">Reference proteome</keyword>
<dbReference type="InterPro" id="IPR007219">
    <property type="entry name" value="XnlR_reg_dom"/>
</dbReference>
<dbReference type="InterPro" id="IPR051711">
    <property type="entry name" value="Stress_Response_Reg"/>
</dbReference>
<dbReference type="GO" id="GO:0005634">
    <property type="term" value="C:nucleus"/>
    <property type="evidence" value="ECO:0007669"/>
    <property type="project" value="UniProtKB-SubCell"/>
</dbReference>
<dbReference type="SMART" id="SM00906">
    <property type="entry name" value="Fungal_trans"/>
    <property type="match status" value="1"/>
</dbReference>
<feature type="domain" description="Xylanolytic transcriptional activator regulatory" evidence="6">
    <location>
        <begin position="246"/>
        <end position="320"/>
    </location>
</feature>
<dbReference type="GO" id="GO:0008270">
    <property type="term" value="F:zinc ion binding"/>
    <property type="evidence" value="ECO:0007669"/>
    <property type="project" value="InterPro"/>
</dbReference>
<evidence type="ECO:0000256" key="4">
    <source>
        <dbReference type="ARBA" id="ARBA00023163"/>
    </source>
</evidence>
<evidence type="ECO:0000256" key="3">
    <source>
        <dbReference type="ARBA" id="ARBA00023125"/>
    </source>
</evidence>
<reference evidence="7 8" key="1">
    <citation type="submission" date="2014-11" db="EMBL/GenBank/DDBJ databases">
        <title>Genomics derived discovery of secondary metabolites biosynthetic gene clusters in Aspergillus ustus.</title>
        <authorList>
            <person name="Pi B."/>
            <person name="Dai F."/>
            <person name="Song X."/>
            <person name="Zhu C."/>
            <person name="Li H."/>
            <person name="Yu D."/>
        </authorList>
    </citation>
    <scope>NUCLEOTIDE SEQUENCE [LARGE SCALE GENOMIC DNA]</scope>
    <source>
        <strain evidence="7 8">3.3904</strain>
    </source>
</reference>
<dbReference type="GO" id="GO:0045944">
    <property type="term" value="P:positive regulation of transcription by RNA polymerase II"/>
    <property type="evidence" value="ECO:0007669"/>
    <property type="project" value="TreeGrafter"/>
</dbReference>
<evidence type="ECO:0000259" key="6">
    <source>
        <dbReference type="SMART" id="SM00906"/>
    </source>
</evidence>
<keyword evidence="2" id="KW-0805">Transcription regulation</keyword>
<dbReference type="PANTHER" id="PTHR47540:SF6">
    <property type="entry name" value="ZN(II)2CYS6 TRANSCRIPTION FACTOR (EUROFUNG)"/>
    <property type="match status" value="1"/>
</dbReference>